<accession>A0A820S4C7</accession>
<proteinExistence type="predicted"/>
<evidence type="ECO:0000313" key="1">
    <source>
        <dbReference type="EMBL" id="CAF4447024.1"/>
    </source>
</evidence>
<dbReference type="EMBL" id="CAJOAY010034730">
    <property type="protein sequence ID" value="CAF4447024.1"/>
    <property type="molecule type" value="Genomic_DNA"/>
</dbReference>
<sequence>IQLSDGGCPKATFEFFNNTINAPYNFIDSSVGNIGSLETCP</sequence>
<protein>
    <submittedName>
        <fullName evidence="1">Uncharacterized protein</fullName>
    </submittedName>
</protein>
<gene>
    <name evidence="1" type="ORF">OKA104_LOCUS53949</name>
</gene>
<dbReference type="AlphaFoldDB" id="A0A820S4C7"/>
<feature type="non-terminal residue" evidence="1">
    <location>
        <position position="1"/>
    </location>
</feature>
<evidence type="ECO:0000313" key="2">
    <source>
        <dbReference type="Proteomes" id="UP000663881"/>
    </source>
</evidence>
<reference evidence="1" key="1">
    <citation type="submission" date="2021-02" db="EMBL/GenBank/DDBJ databases">
        <authorList>
            <person name="Nowell W R."/>
        </authorList>
    </citation>
    <scope>NUCLEOTIDE SEQUENCE</scope>
</reference>
<feature type="non-terminal residue" evidence="1">
    <location>
        <position position="41"/>
    </location>
</feature>
<comment type="caution">
    <text evidence="1">The sequence shown here is derived from an EMBL/GenBank/DDBJ whole genome shotgun (WGS) entry which is preliminary data.</text>
</comment>
<organism evidence="1 2">
    <name type="scientific">Adineta steineri</name>
    <dbReference type="NCBI Taxonomy" id="433720"/>
    <lineage>
        <taxon>Eukaryota</taxon>
        <taxon>Metazoa</taxon>
        <taxon>Spiralia</taxon>
        <taxon>Gnathifera</taxon>
        <taxon>Rotifera</taxon>
        <taxon>Eurotatoria</taxon>
        <taxon>Bdelloidea</taxon>
        <taxon>Adinetida</taxon>
        <taxon>Adinetidae</taxon>
        <taxon>Adineta</taxon>
    </lineage>
</organism>
<name>A0A820S4C7_9BILA</name>
<dbReference type="Proteomes" id="UP000663881">
    <property type="component" value="Unassembled WGS sequence"/>
</dbReference>